<dbReference type="STRING" id="1043493.SAMN05421637_0903"/>
<proteinExistence type="predicted"/>
<dbReference type="EMBL" id="FNZI01000002">
    <property type="protein sequence ID" value="SEJ13598.1"/>
    <property type="molecule type" value="Genomic_DNA"/>
</dbReference>
<evidence type="ECO:0008006" key="7">
    <source>
        <dbReference type="Google" id="ProtNLM"/>
    </source>
</evidence>
<evidence type="ECO:0000256" key="2">
    <source>
        <dbReference type="SAM" id="SignalP"/>
    </source>
</evidence>
<feature type="signal peptide" evidence="2">
    <location>
        <begin position="1"/>
        <end position="25"/>
    </location>
</feature>
<dbReference type="InterPro" id="IPR021416">
    <property type="entry name" value="DUF3048_N"/>
</dbReference>
<evidence type="ECO:0000259" key="3">
    <source>
        <dbReference type="Pfam" id="PF11258"/>
    </source>
</evidence>
<dbReference type="eggNOG" id="COG1470">
    <property type="taxonomic scope" value="Bacteria"/>
</dbReference>
<name>A0A1H6W9D4_9MICO</name>
<evidence type="ECO:0000313" key="6">
    <source>
        <dbReference type="Proteomes" id="UP000183315"/>
    </source>
</evidence>
<feature type="region of interest" description="Disordered" evidence="1">
    <location>
        <begin position="26"/>
        <end position="57"/>
    </location>
</feature>
<dbReference type="Proteomes" id="UP000183315">
    <property type="component" value="Unassembled WGS sequence"/>
</dbReference>
<protein>
    <recommendedName>
        <fullName evidence="7">DUF3048 domain-containing protein</fullName>
    </recommendedName>
</protein>
<evidence type="ECO:0000313" key="5">
    <source>
        <dbReference type="EMBL" id="SEJ13598.1"/>
    </source>
</evidence>
<feature type="domain" description="DUF3048" evidence="4">
    <location>
        <begin position="231"/>
        <end position="344"/>
    </location>
</feature>
<organism evidence="5 6">
    <name type="scientific">Demequina mangrovi</name>
    <dbReference type="NCBI Taxonomy" id="1043493"/>
    <lineage>
        <taxon>Bacteria</taxon>
        <taxon>Bacillati</taxon>
        <taxon>Actinomycetota</taxon>
        <taxon>Actinomycetes</taxon>
        <taxon>Micrococcales</taxon>
        <taxon>Demequinaceae</taxon>
        <taxon>Demequina</taxon>
    </lineage>
</organism>
<dbReference type="Pfam" id="PF17479">
    <property type="entry name" value="DUF3048_C"/>
    <property type="match status" value="1"/>
</dbReference>
<feature type="domain" description="DUF3048" evidence="3">
    <location>
        <begin position="63"/>
        <end position="203"/>
    </location>
</feature>
<keyword evidence="2" id="KW-0732">Signal</keyword>
<dbReference type="PROSITE" id="PS51257">
    <property type="entry name" value="PROKAR_LIPOPROTEIN"/>
    <property type="match status" value="1"/>
</dbReference>
<dbReference type="Pfam" id="PF11258">
    <property type="entry name" value="DUF3048"/>
    <property type="match status" value="1"/>
</dbReference>
<dbReference type="RefSeq" id="WP_052405569.1">
    <property type="nucleotide sequence ID" value="NZ_BBLU01000003.1"/>
</dbReference>
<gene>
    <name evidence="5" type="ORF">SAMN05421637_0903</name>
</gene>
<dbReference type="AlphaFoldDB" id="A0A1H6W9D4"/>
<evidence type="ECO:0000259" key="4">
    <source>
        <dbReference type="Pfam" id="PF17479"/>
    </source>
</evidence>
<feature type="compositionally biased region" description="Low complexity" evidence="1">
    <location>
        <begin position="30"/>
        <end position="48"/>
    </location>
</feature>
<evidence type="ECO:0000256" key="1">
    <source>
        <dbReference type="SAM" id="MobiDB-lite"/>
    </source>
</evidence>
<dbReference type="SUPFAM" id="SSF159774">
    <property type="entry name" value="YerB-like"/>
    <property type="match status" value="1"/>
</dbReference>
<dbReference type="Gene3D" id="3.50.90.10">
    <property type="entry name" value="YerB-like"/>
    <property type="match status" value="1"/>
</dbReference>
<keyword evidence="6" id="KW-1185">Reference proteome</keyword>
<dbReference type="InterPro" id="IPR035328">
    <property type="entry name" value="DUF3048_C"/>
</dbReference>
<reference evidence="6" key="1">
    <citation type="submission" date="2016-10" db="EMBL/GenBank/DDBJ databases">
        <authorList>
            <person name="Varghese N."/>
        </authorList>
    </citation>
    <scope>NUCLEOTIDE SEQUENCE [LARGE SCALE GENOMIC DNA]</scope>
    <source>
        <strain evidence="6">DSM 24868</strain>
    </source>
</reference>
<accession>A0A1H6W9D4</accession>
<dbReference type="InterPro" id="IPR023158">
    <property type="entry name" value="YerB-like_sf"/>
</dbReference>
<sequence>MMTRLAAATTATAAAALTLVGCSPATESGPTSTVSVASPEPSVSAVALPPAPEDPTPEVAWPLTGVDASDATKKELNRPALSIKIENTEAARPQENLDKADVVFEEYVEYGISRFVAVFQSEYPESVGPIRSMRPMDKNIMGSFDGPLIFSGAQSRFISSTASSGQEIITQDRGDYGFYRTSTRSAPHNLHGYLAKFLEQTDADAPDAQWEIAYPASEATAQLEGEKASFIDITMSPRALPEWRWNKSDRVWERYEDGEAHVTSAGTQLTADNVVMLWVKVRYTSGSSTSSVPETLVAGESGEGYVASGNKYIPITWSKAGQFDPFVLTTLDGDEVELKAGKTWFELVPSSGVGNSTDIAIS</sequence>
<feature type="chain" id="PRO_5010209272" description="DUF3048 domain-containing protein" evidence="2">
    <location>
        <begin position="26"/>
        <end position="362"/>
    </location>
</feature>